<dbReference type="GO" id="GO:0009086">
    <property type="term" value="P:methionine biosynthetic process"/>
    <property type="evidence" value="ECO:0007669"/>
    <property type="project" value="TreeGrafter"/>
</dbReference>
<evidence type="ECO:0000313" key="7">
    <source>
        <dbReference type="EMBL" id="KAK0533150.1"/>
    </source>
</evidence>
<sequence>MASGNALFSLLERQPVLCADGGFATHLEDGLGVTSLGDSPVWSASVLSESPELIQRTHRDFLEAGAQIIGTATYQACHAGFQACDIGKAQATELMRLSIDLADEARSAFLEARAAQGEGLRQAKPLIALSLGPYGDYGATTEDELVEFHRERLEVFTESAETWSKVDLIAWETLPRLDEARAILRAMDELAERYDGPARGSFARKPAYISFVFPGSGDALPFAGREGEAEARLGTERGLEPLVELFDVQDGQAQRQRREWGLAGIGINCTKSQYLPALVSELSLRLSERIHREGPIRAALFLEPDGGLVYDGSTRTWSTPQGEAQAASVDKWQRELVHTLSCTATRRQQDGEEGKTGPWAGVVLGGCCKATTAHIAALRKALP</sequence>
<dbReference type="GO" id="GO:0033528">
    <property type="term" value="P:S-methylmethionine cycle"/>
    <property type="evidence" value="ECO:0007669"/>
    <property type="project" value="TreeGrafter"/>
</dbReference>
<dbReference type="GO" id="GO:0008898">
    <property type="term" value="F:S-adenosylmethionine-homocysteine S-methyltransferase activity"/>
    <property type="evidence" value="ECO:0007669"/>
    <property type="project" value="TreeGrafter"/>
</dbReference>
<dbReference type="InterPro" id="IPR051486">
    <property type="entry name" value="Hcy_S-methyltransferase"/>
</dbReference>
<evidence type="ECO:0000256" key="1">
    <source>
        <dbReference type="ARBA" id="ARBA00022603"/>
    </source>
</evidence>
<dbReference type="PANTHER" id="PTHR46015">
    <property type="entry name" value="ZGC:172121"/>
    <property type="match status" value="1"/>
</dbReference>
<evidence type="ECO:0000256" key="5">
    <source>
        <dbReference type="PROSITE-ProRule" id="PRU00333"/>
    </source>
</evidence>
<keyword evidence="8" id="KW-1185">Reference proteome</keyword>
<dbReference type="EC" id="2.1.1.10" evidence="7"/>
<dbReference type="SUPFAM" id="SSF82282">
    <property type="entry name" value="Homocysteine S-methyltransferase"/>
    <property type="match status" value="1"/>
</dbReference>
<dbReference type="Proteomes" id="UP001176521">
    <property type="component" value="Unassembled WGS sequence"/>
</dbReference>
<feature type="domain" description="Hcy-binding" evidence="6">
    <location>
        <begin position="5"/>
        <end position="382"/>
    </location>
</feature>
<dbReference type="Pfam" id="PF02574">
    <property type="entry name" value="S-methyl_trans"/>
    <property type="match status" value="1"/>
</dbReference>
<dbReference type="InterPro" id="IPR003726">
    <property type="entry name" value="HCY_dom"/>
</dbReference>
<keyword evidence="4 5" id="KW-0862">Zinc</keyword>
<reference evidence="7" key="1">
    <citation type="journal article" date="2023" name="PhytoFront">
        <title>Draft Genome Resources of Seven Strains of Tilletia horrida, Causal Agent of Kernel Smut of Rice.</title>
        <authorList>
            <person name="Khanal S."/>
            <person name="Antony Babu S."/>
            <person name="Zhou X.G."/>
        </authorList>
    </citation>
    <scope>NUCLEOTIDE SEQUENCE</scope>
    <source>
        <strain evidence="7">TX3</strain>
    </source>
</reference>
<keyword evidence="1 5" id="KW-0489">Methyltransferase</keyword>
<evidence type="ECO:0000256" key="2">
    <source>
        <dbReference type="ARBA" id="ARBA00022679"/>
    </source>
</evidence>
<comment type="cofactor">
    <cofactor evidence="5">
        <name>Zn(2+)</name>
        <dbReference type="ChEBI" id="CHEBI:29105"/>
    </cofactor>
</comment>
<comment type="caution">
    <text evidence="7">The sequence shown here is derived from an EMBL/GenBank/DDBJ whole genome shotgun (WGS) entry which is preliminary data.</text>
</comment>
<dbReference type="EMBL" id="JAPDMQ010000143">
    <property type="protein sequence ID" value="KAK0533150.1"/>
    <property type="molecule type" value="Genomic_DNA"/>
</dbReference>
<feature type="binding site" evidence="5">
    <location>
        <position position="367"/>
    </location>
    <ligand>
        <name>Zn(2+)</name>
        <dbReference type="ChEBI" id="CHEBI:29105"/>
    </ligand>
</feature>
<evidence type="ECO:0000313" key="8">
    <source>
        <dbReference type="Proteomes" id="UP001176521"/>
    </source>
</evidence>
<keyword evidence="2 5" id="KW-0808">Transferase</keyword>
<accession>A0AAN6GC00</accession>
<feature type="binding site" evidence="5">
    <location>
        <position position="368"/>
    </location>
    <ligand>
        <name>Zn(2+)</name>
        <dbReference type="ChEBI" id="CHEBI:29105"/>
    </ligand>
</feature>
<dbReference type="Gene3D" id="3.20.20.330">
    <property type="entry name" value="Homocysteine-binding-like domain"/>
    <property type="match status" value="1"/>
</dbReference>
<dbReference type="AlphaFoldDB" id="A0AAN6GC00"/>
<keyword evidence="3 5" id="KW-0479">Metal-binding</keyword>
<dbReference type="InterPro" id="IPR036589">
    <property type="entry name" value="HCY_dom_sf"/>
</dbReference>
<name>A0AAN6GC00_9BASI</name>
<feature type="binding site" evidence="5">
    <location>
        <position position="269"/>
    </location>
    <ligand>
        <name>Zn(2+)</name>
        <dbReference type="ChEBI" id="CHEBI:29105"/>
    </ligand>
</feature>
<dbReference type="GO" id="GO:0046872">
    <property type="term" value="F:metal ion binding"/>
    <property type="evidence" value="ECO:0007669"/>
    <property type="project" value="UniProtKB-KW"/>
</dbReference>
<protein>
    <submittedName>
        <fullName evidence="7">AdoMet-homocysteine methyltransferase</fullName>
        <ecNumber evidence="7">2.1.1.10</ecNumber>
    </submittedName>
</protein>
<dbReference type="GO" id="GO:0032259">
    <property type="term" value="P:methylation"/>
    <property type="evidence" value="ECO:0007669"/>
    <property type="project" value="UniProtKB-KW"/>
</dbReference>
<evidence type="ECO:0000256" key="3">
    <source>
        <dbReference type="ARBA" id="ARBA00022723"/>
    </source>
</evidence>
<dbReference type="PROSITE" id="PS50970">
    <property type="entry name" value="HCY"/>
    <property type="match status" value="1"/>
</dbReference>
<evidence type="ECO:0000256" key="4">
    <source>
        <dbReference type="ARBA" id="ARBA00022833"/>
    </source>
</evidence>
<dbReference type="PANTHER" id="PTHR46015:SF1">
    <property type="entry name" value="HOMOCYSTEINE S-METHYLTRANSFERASE-LIKE ISOFORM 1"/>
    <property type="match status" value="1"/>
</dbReference>
<evidence type="ECO:0000259" key="6">
    <source>
        <dbReference type="PROSITE" id="PS50970"/>
    </source>
</evidence>
<organism evidence="7 8">
    <name type="scientific">Tilletia horrida</name>
    <dbReference type="NCBI Taxonomy" id="155126"/>
    <lineage>
        <taxon>Eukaryota</taxon>
        <taxon>Fungi</taxon>
        <taxon>Dikarya</taxon>
        <taxon>Basidiomycota</taxon>
        <taxon>Ustilaginomycotina</taxon>
        <taxon>Exobasidiomycetes</taxon>
        <taxon>Tilletiales</taxon>
        <taxon>Tilletiaceae</taxon>
        <taxon>Tilletia</taxon>
    </lineage>
</organism>
<gene>
    <name evidence="7" type="primary">SAM4</name>
    <name evidence="7" type="ORF">OC842_003057</name>
</gene>
<proteinExistence type="predicted"/>